<dbReference type="Proteomes" id="UP000055024">
    <property type="component" value="Unassembled WGS sequence"/>
</dbReference>
<dbReference type="AlphaFoldDB" id="A0A0V1GGZ6"/>
<keyword evidence="2" id="KW-1185">Reference proteome</keyword>
<comment type="caution">
    <text evidence="1">The sequence shown here is derived from an EMBL/GenBank/DDBJ whole genome shotgun (WGS) entry which is preliminary data.</text>
</comment>
<accession>A0A0V1GGZ6</accession>
<evidence type="ECO:0000313" key="2">
    <source>
        <dbReference type="Proteomes" id="UP000055024"/>
    </source>
</evidence>
<evidence type="ECO:0000313" key="1">
    <source>
        <dbReference type="EMBL" id="KRY97414.1"/>
    </source>
</evidence>
<gene>
    <name evidence="1" type="ORF">T11_18579</name>
</gene>
<dbReference type="EMBL" id="JYDP01002072">
    <property type="protein sequence ID" value="KRY97414.1"/>
    <property type="molecule type" value="Genomic_DNA"/>
</dbReference>
<name>A0A0V1GGZ6_9BILA</name>
<organism evidence="1 2">
    <name type="scientific">Trichinella zimbabwensis</name>
    <dbReference type="NCBI Taxonomy" id="268475"/>
    <lineage>
        <taxon>Eukaryota</taxon>
        <taxon>Metazoa</taxon>
        <taxon>Ecdysozoa</taxon>
        <taxon>Nematoda</taxon>
        <taxon>Enoplea</taxon>
        <taxon>Dorylaimia</taxon>
        <taxon>Trichinellida</taxon>
        <taxon>Trichinellidae</taxon>
        <taxon>Trichinella</taxon>
    </lineage>
</organism>
<protein>
    <submittedName>
        <fullName evidence="1">Uncharacterized protein</fullName>
    </submittedName>
</protein>
<sequence>MVTRLRNQANFLNWPSMIRSPDAEPGQEKI</sequence>
<reference evidence="1 2" key="1">
    <citation type="submission" date="2015-01" db="EMBL/GenBank/DDBJ databases">
        <title>Evolution of Trichinella species and genotypes.</title>
        <authorList>
            <person name="Korhonen P.K."/>
            <person name="Edoardo P."/>
            <person name="Giuseppe L.R."/>
            <person name="Gasser R.B."/>
        </authorList>
    </citation>
    <scope>NUCLEOTIDE SEQUENCE [LARGE SCALE GENOMIC DNA]</scope>
    <source>
        <strain evidence="1">ISS1029</strain>
    </source>
</reference>
<proteinExistence type="predicted"/>